<dbReference type="InterPro" id="IPR006311">
    <property type="entry name" value="TAT_signal"/>
</dbReference>
<evidence type="ECO:0000256" key="1">
    <source>
        <dbReference type="ARBA" id="ARBA00005695"/>
    </source>
</evidence>
<evidence type="ECO:0000313" key="6">
    <source>
        <dbReference type="EMBL" id="SEV97934.1"/>
    </source>
</evidence>
<reference evidence="7" key="1">
    <citation type="submission" date="2016-10" db="EMBL/GenBank/DDBJ databases">
        <authorList>
            <person name="Varghese N."/>
        </authorList>
    </citation>
    <scope>NUCLEOTIDE SEQUENCE [LARGE SCALE GENOMIC DNA]</scope>
    <source>
        <strain evidence="7">CGMCC 1.12284</strain>
    </source>
</reference>
<dbReference type="STRING" id="1202768.SAMN05216285_1487"/>
<dbReference type="CDD" id="cd00995">
    <property type="entry name" value="PBP2_NikA_DppA_OppA_like"/>
    <property type="match status" value="1"/>
</dbReference>
<dbReference type="OrthoDB" id="194307at2157"/>
<dbReference type="GO" id="GO:0015833">
    <property type="term" value="P:peptide transport"/>
    <property type="evidence" value="ECO:0007669"/>
    <property type="project" value="TreeGrafter"/>
</dbReference>
<keyword evidence="3" id="KW-0732">Signal</keyword>
<dbReference type="GO" id="GO:1904680">
    <property type="term" value="F:peptide transmembrane transporter activity"/>
    <property type="evidence" value="ECO:0007669"/>
    <property type="project" value="TreeGrafter"/>
</dbReference>
<keyword evidence="2" id="KW-0813">Transport</keyword>
<evidence type="ECO:0000256" key="4">
    <source>
        <dbReference type="SAM" id="MobiDB-lite"/>
    </source>
</evidence>
<dbReference type="InterPro" id="IPR039424">
    <property type="entry name" value="SBP_5"/>
</dbReference>
<dbReference type="PROSITE" id="PS51318">
    <property type="entry name" value="TAT"/>
    <property type="match status" value="1"/>
</dbReference>
<feature type="region of interest" description="Disordered" evidence="4">
    <location>
        <begin position="270"/>
        <end position="302"/>
    </location>
</feature>
<dbReference type="PANTHER" id="PTHR30290:SF9">
    <property type="entry name" value="OLIGOPEPTIDE-BINDING PROTEIN APPA"/>
    <property type="match status" value="1"/>
</dbReference>
<sequence length="623" mass="68836">MNSNRTPPDDGVSRRSVLAAGAAGAATVTSGCVDRVRSVVDQNGDDQISLSIATVPADADRQAVQIARRLEANLEAVGINVSLDMRSRSELLEAVLIEHDFDLYVGRHPADYNPDFLYESLHSTFAGEAGWQNPFGVTGVFSFDTDLERWRTTGEIAPVLRALAEEKPFDPICFPREYRVARTDRFTGWEDGHLATRHGYLGLESADDVEQLHALVTDARVSTNLNPLSATVRERGTTIDLLYDSLVTERDGEIDFWLAKSVDFLDPDEARELESDPDGDSESDSESPTDAESESEPNERQDVTLTANVTLREGCTFHDGEPVTAADVAFTYQFLQDTALGRANVPSPAPRYRGHVDAVAVEGISIEDDYELMIPVTGSEAIAERALTVPILPAHIWRERVDRRTANGELTAPQGRWAVVTTDNIPPVGSGPYQFENRAEDEHLTLRRFEDHFTLREDVELPQPTVEELRFSVDPSSASAVERIANGGADVTASMLKAYSIGAIPDSSDVTRVEPDSDSRTFYFLGFNVREAPFTNTLFRRAVTRLLDKQAIVEEVFYGDDYATPTATPVTEEWVPPDLEWNGEDPVTPFLGTDGELNVEAAKATFERAYFRYDDNGRLLGGY</sequence>
<dbReference type="InterPro" id="IPR000914">
    <property type="entry name" value="SBP_5_dom"/>
</dbReference>
<comment type="similarity">
    <text evidence="1">Belongs to the bacterial solute-binding protein 5 family.</text>
</comment>
<evidence type="ECO:0000259" key="5">
    <source>
        <dbReference type="Pfam" id="PF00496"/>
    </source>
</evidence>
<evidence type="ECO:0000256" key="2">
    <source>
        <dbReference type="ARBA" id="ARBA00022448"/>
    </source>
</evidence>
<evidence type="ECO:0000256" key="3">
    <source>
        <dbReference type="ARBA" id="ARBA00022729"/>
    </source>
</evidence>
<dbReference type="PANTHER" id="PTHR30290">
    <property type="entry name" value="PERIPLASMIC BINDING COMPONENT OF ABC TRANSPORTER"/>
    <property type="match status" value="1"/>
</dbReference>
<keyword evidence="7" id="KW-1185">Reference proteome</keyword>
<dbReference type="Gene3D" id="3.10.105.10">
    <property type="entry name" value="Dipeptide-binding Protein, Domain 3"/>
    <property type="match status" value="2"/>
</dbReference>
<accession>A0A1I0NAE0</accession>
<evidence type="ECO:0000313" key="7">
    <source>
        <dbReference type="Proteomes" id="UP000183275"/>
    </source>
</evidence>
<dbReference type="AlphaFoldDB" id="A0A1I0NAE0"/>
<dbReference type="Gene3D" id="3.40.190.10">
    <property type="entry name" value="Periplasmic binding protein-like II"/>
    <property type="match status" value="1"/>
</dbReference>
<dbReference type="PROSITE" id="PS51257">
    <property type="entry name" value="PROKAR_LIPOPROTEIN"/>
    <property type="match status" value="1"/>
</dbReference>
<feature type="compositionally biased region" description="Acidic residues" evidence="4">
    <location>
        <begin position="275"/>
        <end position="296"/>
    </location>
</feature>
<dbReference type="Pfam" id="PF00496">
    <property type="entry name" value="SBP_bac_5"/>
    <property type="match status" value="1"/>
</dbReference>
<protein>
    <submittedName>
        <fullName evidence="6">Peptide/nickel transport system substrate-binding protein</fullName>
    </submittedName>
</protein>
<gene>
    <name evidence="6" type="ORF">SAMN05216285_1487</name>
</gene>
<organism evidence="6 7">
    <name type="scientific">Natrinema salifodinae</name>
    <dbReference type="NCBI Taxonomy" id="1202768"/>
    <lineage>
        <taxon>Archaea</taxon>
        <taxon>Methanobacteriati</taxon>
        <taxon>Methanobacteriota</taxon>
        <taxon>Stenosarchaea group</taxon>
        <taxon>Halobacteria</taxon>
        <taxon>Halobacteriales</taxon>
        <taxon>Natrialbaceae</taxon>
        <taxon>Natrinema</taxon>
    </lineage>
</organism>
<dbReference type="Proteomes" id="UP000183275">
    <property type="component" value="Unassembled WGS sequence"/>
</dbReference>
<dbReference type="eggNOG" id="arCOG01534">
    <property type="taxonomic scope" value="Archaea"/>
</dbReference>
<feature type="domain" description="Solute-binding protein family 5" evidence="5">
    <location>
        <begin position="299"/>
        <end position="616"/>
    </location>
</feature>
<dbReference type="EMBL" id="FOIS01000002">
    <property type="protein sequence ID" value="SEV97934.1"/>
    <property type="molecule type" value="Genomic_DNA"/>
</dbReference>
<dbReference type="SUPFAM" id="SSF53850">
    <property type="entry name" value="Periplasmic binding protein-like II"/>
    <property type="match status" value="2"/>
</dbReference>
<proteinExistence type="inferred from homology"/>
<dbReference type="RefSeq" id="WP_049988517.1">
    <property type="nucleotide sequence ID" value="NZ_FOIS01000002.1"/>
</dbReference>
<name>A0A1I0NAE0_9EURY</name>